<evidence type="ECO:0000256" key="2">
    <source>
        <dbReference type="ARBA" id="ARBA00006312"/>
    </source>
</evidence>
<protein>
    <recommendedName>
        <fullName evidence="9">Tryptophan aminotransferase-related protein</fullName>
    </recommendedName>
</protein>
<accession>A0ABR0VX32</accession>
<keyword evidence="3" id="KW-0032">Aminotransferase</keyword>
<evidence type="ECO:0000313" key="8">
    <source>
        <dbReference type="Proteomes" id="UP001318860"/>
    </source>
</evidence>
<evidence type="ECO:0000256" key="4">
    <source>
        <dbReference type="ARBA" id="ARBA00022898"/>
    </source>
</evidence>
<dbReference type="CDD" id="cd00609">
    <property type="entry name" value="AAT_like"/>
    <property type="match status" value="1"/>
</dbReference>
<dbReference type="Gene3D" id="3.40.640.10">
    <property type="entry name" value="Type I PLP-dependent aspartate aminotransferase-like (Major domain)"/>
    <property type="match status" value="1"/>
</dbReference>
<comment type="similarity">
    <text evidence="2">Belongs to the alliinase family.</text>
</comment>
<dbReference type="EMBL" id="JABTTQ020000618">
    <property type="protein sequence ID" value="KAK6138825.1"/>
    <property type="molecule type" value="Genomic_DNA"/>
</dbReference>
<dbReference type="InterPro" id="IPR015421">
    <property type="entry name" value="PyrdxlP-dep_Trfase_major"/>
</dbReference>
<comment type="caution">
    <text evidence="7">The sequence shown here is derived from an EMBL/GenBank/DDBJ whole genome shotgun (WGS) entry which is preliminary data.</text>
</comment>
<dbReference type="InterPro" id="IPR037029">
    <property type="entry name" value="Alliinase_N_sf"/>
</dbReference>
<dbReference type="InterPro" id="IPR006948">
    <property type="entry name" value="Alliinase_C"/>
</dbReference>
<keyword evidence="8" id="KW-1185">Reference proteome</keyword>
<organism evidence="7 8">
    <name type="scientific">Rehmannia glutinosa</name>
    <name type="common">Chinese foxglove</name>
    <dbReference type="NCBI Taxonomy" id="99300"/>
    <lineage>
        <taxon>Eukaryota</taxon>
        <taxon>Viridiplantae</taxon>
        <taxon>Streptophyta</taxon>
        <taxon>Embryophyta</taxon>
        <taxon>Tracheophyta</taxon>
        <taxon>Spermatophyta</taxon>
        <taxon>Magnoliopsida</taxon>
        <taxon>eudicotyledons</taxon>
        <taxon>Gunneridae</taxon>
        <taxon>Pentapetalae</taxon>
        <taxon>asterids</taxon>
        <taxon>lamiids</taxon>
        <taxon>Lamiales</taxon>
        <taxon>Orobanchaceae</taxon>
        <taxon>Rehmannieae</taxon>
        <taxon>Rehmannia</taxon>
    </lineage>
</organism>
<dbReference type="PANTHER" id="PTHR43795">
    <property type="entry name" value="BIFUNCTIONAL ASPARTATE AMINOTRANSFERASE AND GLUTAMATE/ASPARTATE-PREPHENATE AMINOTRANSFERASE-RELATED"/>
    <property type="match status" value="1"/>
</dbReference>
<keyword evidence="4" id="KW-0663">Pyridoxal phosphate</keyword>
<dbReference type="PANTHER" id="PTHR43795:SF20">
    <property type="entry name" value="TRYPTOPHAN AMINOTRANSFERASE-RELATED PROTEIN 3"/>
    <property type="match status" value="1"/>
</dbReference>
<dbReference type="Pfam" id="PF04863">
    <property type="entry name" value="EGF_alliinase"/>
    <property type="match status" value="1"/>
</dbReference>
<feature type="domain" description="Alliinase EGF-like" evidence="5">
    <location>
        <begin position="43"/>
        <end position="99"/>
    </location>
</feature>
<dbReference type="SUPFAM" id="SSF53383">
    <property type="entry name" value="PLP-dependent transferases"/>
    <property type="match status" value="1"/>
</dbReference>
<dbReference type="Gene3D" id="2.10.25.30">
    <property type="entry name" value="EGF-like, alliinase"/>
    <property type="match status" value="1"/>
</dbReference>
<evidence type="ECO:0000256" key="3">
    <source>
        <dbReference type="ARBA" id="ARBA00022576"/>
    </source>
</evidence>
<dbReference type="Proteomes" id="UP001318860">
    <property type="component" value="Unassembled WGS sequence"/>
</dbReference>
<evidence type="ECO:0000256" key="1">
    <source>
        <dbReference type="ARBA" id="ARBA00001933"/>
    </source>
</evidence>
<evidence type="ECO:0000259" key="6">
    <source>
        <dbReference type="Pfam" id="PF04864"/>
    </source>
</evidence>
<sequence length="466" mass="52480">MEKKKVTRCCYSLCLLTSVGLNIYFVSNQYLKSEWKINQNKLSWSQEAAAEAEAVALISCSGHGRAYLDGLSDFVDGKPFCECNTCYGGHDCSIFSTDCAADVDSGDPLFLEPFWMQRRAASLIVIVVAGWHRMSYTFYDHSFVSQELENHIRRVHSIARNAITKGKYIIFGGGSTQLLGAAVYALSMNLSSPAKRVAVCPCIPLYKSQTDFFQNTNFEYEGDSSLLKNSSKTKTNIIEFVTSPNNPDGNLREAVLKGASVRAIYDHAYYWPHFTAIPSPANEDIMIFTISKLTGHAGSRFGWAFVKDEDVYQNMQKYISVAEMGISREAQLRALKLMKAILQGNGTDIFDYAYKKMSDRWKKLSQIVSLSKRFTLQEIPPQFCNFFEKVRGPSPAYAWLKCEREEDTNCNSVLRAANIIGRAGSIFNVGDRHVRLSLLKSDDDFNLLLHHLKKLVVTEEDDARTM</sequence>
<name>A0ABR0VX32_REHGL</name>
<gene>
    <name evidence="7" type="ORF">DH2020_027429</name>
</gene>
<reference evidence="7 8" key="1">
    <citation type="journal article" date="2021" name="Comput. Struct. Biotechnol. J.">
        <title>De novo genome assembly of the potent medicinal plant Rehmannia glutinosa using nanopore technology.</title>
        <authorList>
            <person name="Ma L."/>
            <person name="Dong C."/>
            <person name="Song C."/>
            <person name="Wang X."/>
            <person name="Zheng X."/>
            <person name="Niu Y."/>
            <person name="Chen S."/>
            <person name="Feng W."/>
        </authorList>
    </citation>
    <scope>NUCLEOTIDE SEQUENCE [LARGE SCALE GENOMIC DNA]</scope>
    <source>
        <strain evidence="7">DH-2019</strain>
    </source>
</reference>
<proteinExistence type="inferred from homology"/>
<evidence type="ECO:0000313" key="7">
    <source>
        <dbReference type="EMBL" id="KAK6138825.1"/>
    </source>
</evidence>
<dbReference type="InterPro" id="IPR015422">
    <property type="entry name" value="PyrdxlP-dep_Trfase_small"/>
</dbReference>
<dbReference type="InterPro" id="IPR015424">
    <property type="entry name" value="PyrdxlP-dep_Trfase"/>
</dbReference>
<evidence type="ECO:0008006" key="9">
    <source>
        <dbReference type="Google" id="ProtNLM"/>
    </source>
</evidence>
<dbReference type="Gene3D" id="3.90.1150.10">
    <property type="entry name" value="Aspartate Aminotransferase, domain 1"/>
    <property type="match status" value="1"/>
</dbReference>
<keyword evidence="3" id="KW-0808">Transferase</keyword>
<dbReference type="InterPro" id="IPR050478">
    <property type="entry name" value="Ethylene_sulfur-biosynth"/>
</dbReference>
<evidence type="ECO:0000259" key="5">
    <source>
        <dbReference type="Pfam" id="PF04863"/>
    </source>
</evidence>
<dbReference type="InterPro" id="IPR006947">
    <property type="entry name" value="EGF_alliinase"/>
</dbReference>
<dbReference type="Pfam" id="PF04864">
    <property type="entry name" value="Alliinase_C"/>
    <property type="match status" value="1"/>
</dbReference>
<feature type="domain" description="Alliinase C-terminal" evidence="6">
    <location>
        <begin position="101"/>
        <end position="456"/>
    </location>
</feature>
<comment type="cofactor">
    <cofactor evidence="1">
        <name>pyridoxal 5'-phosphate</name>
        <dbReference type="ChEBI" id="CHEBI:597326"/>
    </cofactor>
</comment>